<dbReference type="SUPFAM" id="SSF55826">
    <property type="entry name" value="YbaK/ProRS associated domain"/>
    <property type="match status" value="1"/>
</dbReference>
<evidence type="ECO:0000259" key="1">
    <source>
        <dbReference type="Pfam" id="PF04073"/>
    </source>
</evidence>
<dbReference type="InterPro" id="IPR007214">
    <property type="entry name" value="YbaK/aa-tRNA-synth-assoc-dom"/>
</dbReference>
<dbReference type="PANTHER" id="PTHR30411:SF9">
    <property type="entry name" value="MULTIFUNCTIONAL SER_THR-TRNA DEACYLASE PROXP-Y"/>
    <property type="match status" value="1"/>
</dbReference>
<sequence>MAIANVIEEFLKSHDVAYDLVKHPHTLSSMRTAQAAHVPGEQLAKSVLLKDERGYLMAVIPSTHRIDLGRLHRQLNRLLGLAIEQEVTTLFRDCDPGAVPAIGAAYRIDAIIDDALLQQPEVYFEAGDHEALVHVSGQAFGAMMADVPHGRFTHHV</sequence>
<protein>
    <recommendedName>
        <fullName evidence="1">YbaK/aminoacyl-tRNA synthetase-associated domain-containing protein</fullName>
    </recommendedName>
</protein>
<feature type="domain" description="YbaK/aminoacyl-tRNA synthetase-associated" evidence="1">
    <location>
        <begin position="23"/>
        <end position="138"/>
    </location>
</feature>
<dbReference type="AlphaFoldDB" id="A0A1F6TXX5"/>
<organism evidence="2 3">
    <name type="scientific">Candidatus Muproteobacteria bacterium RIFCSPLOWO2_01_FULL_60_18</name>
    <dbReference type="NCBI Taxonomy" id="1817768"/>
    <lineage>
        <taxon>Bacteria</taxon>
        <taxon>Pseudomonadati</taxon>
        <taxon>Pseudomonadota</taxon>
        <taxon>Candidatus Muproteobacteria</taxon>
    </lineage>
</organism>
<dbReference type="PANTHER" id="PTHR30411">
    <property type="entry name" value="CYTOPLASMIC PROTEIN"/>
    <property type="match status" value="1"/>
</dbReference>
<evidence type="ECO:0000313" key="3">
    <source>
        <dbReference type="Proteomes" id="UP000179037"/>
    </source>
</evidence>
<proteinExistence type="predicted"/>
<accession>A0A1F6TXX5</accession>
<dbReference type="GO" id="GO:0002161">
    <property type="term" value="F:aminoacyl-tRNA deacylase activity"/>
    <property type="evidence" value="ECO:0007669"/>
    <property type="project" value="InterPro"/>
</dbReference>
<dbReference type="STRING" id="1817768.A3A87_02290"/>
<comment type="caution">
    <text evidence="2">The sequence shown here is derived from an EMBL/GenBank/DDBJ whole genome shotgun (WGS) entry which is preliminary data.</text>
</comment>
<name>A0A1F6TXX5_9PROT</name>
<dbReference type="EMBL" id="MFTC01000081">
    <property type="protein sequence ID" value="OGI49975.1"/>
    <property type="molecule type" value="Genomic_DNA"/>
</dbReference>
<dbReference type="CDD" id="cd04332">
    <property type="entry name" value="YbaK_like"/>
    <property type="match status" value="1"/>
</dbReference>
<dbReference type="InterPro" id="IPR036754">
    <property type="entry name" value="YbaK/aa-tRNA-synt-asso_dom_sf"/>
</dbReference>
<gene>
    <name evidence="2" type="ORF">A3A87_02290</name>
</gene>
<evidence type="ECO:0000313" key="2">
    <source>
        <dbReference type="EMBL" id="OGI49975.1"/>
    </source>
</evidence>
<reference evidence="2 3" key="1">
    <citation type="journal article" date="2016" name="Nat. Commun.">
        <title>Thousands of microbial genomes shed light on interconnected biogeochemical processes in an aquifer system.</title>
        <authorList>
            <person name="Anantharaman K."/>
            <person name="Brown C.T."/>
            <person name="Hug L.A."/>
            <person name="Sharon I."/>
            <person name="Castelle C.J."/>
            <person name="Probst A.J."/>
            <person name="Thomas B.C."/>
            <person name="Singh A."/>
            <person name="Wilkins M.J."/>
            <person name="Karaoz U."/>
            <person name="Brodie E.L."/>
            <person name="Williams K.H."/>
            <person name="Hubbard S.S."/>
            <person name="Banfield J.F."/>
        </authorList>
    </citation>
    <scope>NUCLEOTIDE SEQUENCE [LARGE SCALE GENOMIC DNA]</scope>
</reference>
<dbReference type="Pfam" id="PF04073">
    <property type="entry name" value="tRNA_edit"/>
    <property type="match status" value="1"/>
</dbReference>
<dbReference type="Proteomes" id="UP000179037">
    <property type="component" value="Unassembled WGS sequence"/>
</dbReference>
<dbReference type="Gene3D" id="3.90.960.10">
    <property type="entry name" value="YbaK/aminoacyl-tRNA synthetase-associated domain"/>
    <property type="match status" value="1"/>
</dbReference>